<name>A0A7M1LJW3_9BACT</name>
<dbReference type="AlphaFoldDB" id="A0A7M1LJW3"/>
<dbReference type="Gene3D" id="3.40.50.1820">
    <property type="entry name" value="alpha/beta hydrolase"/>
    <property type="match status" value="1"/>
</dbReference>
<dbReference type="Proteomes" id="UP000594749">
    <property type="component" value="Chromosome"/>
</dbReference>
<dbReference type="OrthoDB" id="361379at2"/>
<organism evidence="1 2">
    <name type="scientific">Campylobacter corcagiensis</name>
    <dbReference type="NCBI Taxonomy" id="1448857"/>
    <lineage>
        <taxon>Bacteria</taxon>
        <taxon>Pseudomonadati</taxon>
        <taxon>Campylobacterota</taxon>
        <taxon>Epsilonproteobacteria</taxon>
        <taxon>Campylobacterales</taxon>
        <taxon>Campylobacteraceae</taxon>
        <taxon>Campylobacter</taxon>
    </lineage>
</organism>
<accession>A0A7M1LJW3</accession>
<evidence type="ECO:0000313" key="1">
    <source>
        <dbReference type="EMBL" id="QOQ87825.1"/>
    </source>
</evidence>
<dbReference type="RefSeq" id="WP_152534245.1">
    <property type="nucleotide sequence ID" value="NZ_CP063078.1"/>
</dbReference>
<reference evidence="1 2" key="1">
    <citation type="submission" date="2020-10" db="EMBL/GenBank/DDBJ databases">
        <title>Campylobacter and Helicobacter PacBio genomes.</title>
        <authorList>
            <person name="Lane C."/>
        </authorList>
    </citation>
    <scope>NUCLEOTIDE SEQUENCE [LARGE SCALE GENOMIC DNA]</scope>
    <source>
        <strain evidence="1 2">2016D-0077</strain>
    </source>
</reference>
<keyword evidence="2" id="KW-1185">Reference proteome</keyword>
<dbReference type="InterPro" id="IPR029058">
    <property type="entry name" value="AB_hydrolase_fold"/>
</dbReference>
<sequence>MEILSNLKFDMVVASSFGCFYALHLENVPKILINPCLHPSVEIPKLTKTKANFASEFSKIEKKLYSKEKMIKDVFGIFGNSDELFSYLDEFKSNFSFKDLNYAVVNGKHKISKGELEKGFIKARDYFNV</sequence>
<proteinExistence type="predicted"/>
<protein>
    <submittedName>
        <fullName evidence="1">Uncharacterized protein</fullName>
    </submittedName>
</protein>
<evidence type="ECO:0000313" key="2">
    <source>
        <dbReference type="Proteomes" id="UP000594749"/>
    </source>
</evidence>
<gene>
    <name evidence="1" type="ORF">IMC76_03195</name>
</gene>
<dbReference type="EMBL" id="CP063078">
    <property type="protein sequence ID" value="QOQ87825.1"/>
    <property type="molecule type" value="Genomic_DNA"/>
</dbReference>